<reference evidence="7 8" key="1">
    <citation type="submission" date="2014-04" db="EMBL/GenBank/DDBJ databases">
        <authorList>
            <consortium name="International Citrus Genome Consortium"/>
            <person name="Gmitter F."/>
            <person name="Chen C."/>
            <person name="Farmerie W."/>
            <person name="Harkins T."/>
            <person name="Desany B."/>
            <person name="Mohiuddin M."/>
            <person name="Kodira C."/>
            <person name="Borodovsky M."/>
            <person name="Lomsadze A."/>
            <person name="Burns P."/>
            <person name="Jenkins J."/>
            <person name="Prochnik S."/>
            <person name="Shu S."/>
            <person name="Chapman J."/>
            <person name="Pitluck S."/>
            <person name="Schmutz J."/>
            <person name="Rokhsar D."/>
        </authorList>
    </citation>
    <scope>NUCLEOTIDE SEQUENCE</scope>
</reference>
<dbReference type="SMR" id="A0A067DE47"/>
<gene>
    <name evidence="7" type="ORF">CISIN_1g015044mg</name>
</gene>
<dbReference type="GO" id="GO:1990610">
    <property type="term" value="F:acetolactate synthase regulator activity"/>
    <property type="evidence" value="ECO:0007669"/>
    <property type="project" value="InterPro"/>
</dbReference>
<dbReference type="Pfam" id="PF10369">
    <property type="entry name" value="ALS_ss_C"/>
    <property type="match status" value="1"/>
</dbReference>
<dbReference type="InterPro" id="IPR002912">
    <property type="entry name" value="ACT_dom"/>
</dbReference>
<evidence type="ECO:0000259" key="6">
    <source>
        <dbReference type="PROSITE" id="PS51671"/>
    </source>
</evidence>
<evidence type="ECO:0000313" key="7">
    <source>
        <dbReference type="EMBL" id="KDO39820.1"/>
    </source>
</evidence>
<dbReference type="NCBIfam" id="TIGR00119">
    <property type="entry name" value="acolac_sm"/>
    <property type="match status" value="1"/>
</dbReference>
<dbReference type="Gene3D" id="3.30.70.260">
    <property type="match status" value="1"/>
</dbReference>
<dbReference type="STRING" id="2711.A0A067DE47"/>
<keyword evidence="8" id="KW-1185">Reference proteome</keyword>
<dbReference type="UniPathway" id="UPA00074">
    <property type="reaction ID" value="UER00130"/>
</dbReference>
<evidence type="ECO:0000256" key="2">
    <source>
        <dbReference type="ARBA" id="ARBA00005025"/>
    </source>
</evidence>
<accession>A0A067DE47</accession>
<dbReference type="InterPro" id="IPR004789">
    <property type="entry name" value="Acetalactate_synth_ssu"/>
</dbReference>
<dbReference type="Proteomes" id="UP000027120">
    <property type="component" value="Unassembled WGS sequence"/>
</dbReference>
<feature type="domain" description="ACT" evidence="6">
    <location>
        <begin position="80"/>
        <end position="152"/>
    </location>
</feature>
<dbReference type="GO" id="GO:0006189">
    <property type="term" value="P:'de novo' IMP biosynthetic process"/>
    <property type="evidence" value="ECO:0007669"/>
    <property type="project" value="UniProtKB-UniPathway"/>
</dbReference>
<dbReference type="UniPathway" id="UPA00049">
    <property type="reaction ID" value="UER00059"/>
</dbReference>
<dbReference type="UniPathway" id="UPA00047">
    <property type="reaction ID" value="UER00055"/>
</dbReference>
<sequence length="414" mass="44647">MAAIIKPALQPSQALLPKPNYNSPFICDSRKSYSFPARVPFSLSNYKASSRRAASKPVVCATIIDGAFSFSSTNRSELRRISVFVRDESGVVDLIDEVFARRGYNIESLAVSGNKDKGLFTIVVSGTDRVLQQVIEQLQKLVNVLKVEDFSNEPVIERELMLIKVNADPKFCAEVSGDPGKVAAVQRNSSTVGILEIARTGKTAFRREKLGASVPSSGFSAASYPDLCETPTFGVLVGAGDRAFLSQTGAVERGPVYCAGSVPLLEAADSSIERVTDPRTDVIIVLQHPSDYNVMQDAIAILCENDNICCQVMKSYTKKQLITKLSRSGRKVIIATDHGVGAFLDKIDLLASGSPVIGVPVRASGVTGFPHQFVEMCPKHAILLVPVNDAKGAARQAMIICDMVHPGGRTLKRM</sequence>
<dbReference type="InterPro" id="IPR019455">
    <property type="entry name" value="Acetolactate_synth_ssu_C"/>
</dbReference>
<dbReference type="GO" id="GO:0005829">
    <property type="term" value="C:cytosol"/>
    <property type="evidence" value="ECO:0000318"/>
    <property type="project" value="GO_Central"/>
</dbReference>
<evidence type="ECO:0000256" key="4">
    <source>
        <dbReference type="ARBA" id="ARBA00022605"/>
    </source>
</evidence>
<organism evidence="7 8">
    <name type="scientific">Citrus sinensis</name>
    <name type="common">Sweet orange</name>
    <name type="synonym">Citrus aurantium var. sinensis</name>
    <dbReference type="NCBI Taxonomy" id="2711"/>
    <lineage>
        <taxon>Eukaryota</taxon>
        <taxon>Viridiplantae</taxon>
        <taxon>Streptophyta</taxon>
        <taxon>Embryophyta</taxon>
        <taxon>Tracheophyta</taxon>
        <taxon>Spermatophyta</taxon>
        <taxon>Magnoliopsida</taxon>
        <taxon>eudicotyledons</taxon>
        <taxon>Gunneridae</taxon>
        <taxon>Pentapetalae</taxon>
        <taxon>rosids</taxon>
        <taxon>malvids</taxon>
        <taxon>Sapindales</taxon>
        <taxon>Rutaceae</taxon>
        <taxon>Aurantioideae</taxon>
        <taxon>Citrus</taxon>
    </lineage>
</organism>
<dbReference type="InterPro" id="IPR054480">
    <property type="entry name" value="AHAS_small-like_ACT"/>
</dbReference>
<dbReference type="Gene3D" id="3.40.50.1970">
    <property type="match status" value="1"/>
</dbReference>
<proteinExistence type="inferred from homology"/>
<dbReference type="GO" id="GO:0009099">
    <property type="term" value="P:L-valine biosynthetic process"/>
    <property type="evidence" value="ECO:0000318"/>
    <property type="project" value="GO_Central"/>
</dbReference>
<comment type="similarity">
    <text evidence="3">Belongs to the acetolactate synthase small subunit family.</text>
</comment>
<dbReference type="EMBL" id="KK786278">
    <property type="protein sequence ID" value="KDO39820.1"/>
    <property type="molecule type" value="Genomic_DNA"/>
</dbReference>
<evidence type="ECO:0000256" key="3">
    <source>
        <dbReference type="ARBA" id="ARBA00006341"/>
    </source>
</evidence>
<dbReference type="SUPFAM" id="SSF55021">
    <property type="entry name" value="ACT-like"/>
    <property type="match status" value="2"/>
</dbReference>
<dbReference type="PANTHER" id="PTHR30239:SF0">
    <property type="entry name" value="ACETOLACTATE SYNTHASE SMALL SUBUNIT 1, CHLOROPLASTIC"/>
    <property type="match status" value="1"/>
</dbReference>
<keyword evidence="5" id="KW-0100">Branched-chain amino acid biosynthesis</keyword>
<protein>
    <recommendedName>
        <fullName evidence="6">ACT domain-containing protein</fullName>
    </recommendedName>
</protein>
<keyword evidence="4" id="KW-0028">Amino-acid biosynthesis</keyword>
<dbReference type="AlphaFoldDB" id="A0A067DE47"/>
<dbReference type="Pfam" id="PF22629">
    <property type="entry name" value="ACT_AHAS_ss"/>
    <property type="match status" value="1"/>
</dbReference>
<dbReference type="PANTHER" id="PTHR30239">
    <property type="entry name" value="ACETOLACTATE SYNTHASE SMALL SUBUNIT"/>
    <property type="match status" value="1"/>
</dbReference>
<evidence type="ECO:0000313" key="8">
    <source>
        <dbReference type="Proteomes" id="UP000027120"/>
    </source>
</evidence>
<dbReference type="GO" id="GO:0009097">
    <property type="term" value="P:isoleucine biosynthetic process"/>
    <property type="evidence" value="ECO:0000318"/>
    <property type="project" value="GO_Central"/>
</dbReference>
<dbReference type="GO" id="GO:0003984">
    <property type="term" value="F:acetolactate synthase activity"/>
    <property type="evidence" value="ECO:0000318"/>
    <property type="project" value="GO_Central"/>
</dbReference>
<dbReference type="PROSITE" id="PS51671">
    <property type="entry name" value="ACT"/>
    <property type="match status" value="1"/>
</dbReference>
<comment type="pathway">
    <text evidence="1">Amino-acid biosynthesis; L-isoleucine biosynthesis; L-isoleucine from 2-oxobutanoate: step 1/4.</text>
</comment>
<comment type="pathway">
    <text evidence="2">Amino-acid biosynthesis; L-valine biosynthesis; L-valine from pyruvate: step 1/4.</text>
</comment>
<dbReference type="CDD" id="cd04878">
    <property type="entry name" value="ACT_AHAS"/>
    <property type="match status" value="1"/>
</dbReference>
<dbReference type="Gene3D" id="3.30.70.1150">
    <property type="entry name" value="ACT-like. Chain A, domain 2"/>
    <property type="match status" value="1"/>
</dbReference>
<evidence type="ECO:0000256" key="5">
    <source>
        <dbReference type="ARBA" id="ARBA00023304"/>
    </source>
</evidence>
<name>A0A067DE47_CITSI</name>
<dbReference type="InterPro" id="IPR045865">
    <property type="entry name" value="ACT-like_dom_sf"/>
</dbReference>
<dbReference type="SUPFAM" id="SSF52255">
    <property type="entry name" value="N5-CAIR mutase (phosphoribosylaminoimidazole carboxylase, PurE)"/>
    <property type="match status" value="1"/>
</dbReference>
<dbReference type="InterPro" id="IPR039557">
    <property type="entry name" value="AHAS_ACT"/>
</dbReference>
<dbReference type="InterPro" id="IPR027271">
    <property type="entry name" value="Acetolactate_synth/TF_NikR_C"/>
</dbReference>
<evidence type="ECO:0000256" key="1">
    <source>
        <dbReference type="ARBA" id="ARBA00004974"/>
    </source>
</evidence>